<dbReference type="InterPro" id="IPR052894">
    <property type="entry name" value="AsmA-related"/>
</dbReference>
<dbReference type="InterPro" id="IPR007844">
    <property type="entry name" value="AsmA"/>
</dbReference>
<dbReference type="OrthoDB" id="9766390at2"/>
<evidence type="ECO:0000259" key="1">
    <source>
        <dbReference type="Pfam" id="PF05170"/>
    </source>
</evidence>
<organism evidence="2 3">
    <name type="scientific">Nitrospira moscoviensis</name>
    <dbReference type="NCBI Taxonomy" id="42253"/>
    <lineage>
        <taxon>Bacteria</taxon>
        <taxon>Pseudomonadati</taxon>
        <taxon>Nitrospirota</taxon>
        <taxon>Nitrospiria</taxon>
        <taxon>Nitrospirales</taxon>
        <taxon>Nitrospiraceae</taxon>
        <taxon>Nitrospira</taxon>
    </lineage>
</organism>
<sequence>MKIVIGLVVVLVLILGAILALPFLIDLSRYQDRYKPAIEAALNRKIDIGEIRLTIWPRIGARVGRFTVLDDPAFGSGPFASLASLHVGVQLLPLLSGRVEVEEITLREPVITVVKNQRGVLNIATIGRPGVPAPETPSRAPIPSTEGPLRILGLLAVDRVSIDGGTLTYRDLSTPKQTEYVLQDVDALLTSVRLGQTPTLHLDTLVQPLNTPVTLDGHFGPLKETTDLDAIDLSLAVGKTTFAITGKTAGRNASISISSADINTAELPIALPLQKPVSVKDLHVAAEARGQDVLLQGLSFRLFDGQVTAKGKLTSGADAPPFEATAAVQGLQLGPALDAVAATQVSLTGTAGADLALRGRGFTMPDLTKALEGTGRIAVKDGKIEGVNLLQEAVAILKIAGIAIDNPKATAFSTIETDLTVKQGLVIVERLLMDSHDFQATGGGTIGFDQRLNLALNLHLSQELSQQLAGASPVIKLAMKEGRVTLPLTVTGTVQAPSYGLDMKSMTGKVQEQVQKKVEEAVGGLLKGTTKPEDLKQQGKELLKGLFGR</sequence>
<dbReference type="KEGG" id="nmv:NITMOv2_0201"/>
<accession>A0A0K2G6P0</accession>
<protein>
    <recommendedName>
        <fullName evidence="1">AsmA domain-containing protein</fullName>
    </recommendedName>
</protein>
<dbReference type="GO" id="GO:0090313">
    <property type="term" value="P:regulation of protein targeting to membrane"/>
    <property type="evidence" value="ECO:0007669"/>
    <property type="project" value="TreeGrafter"/>
</dbReference>
<dbReference type="GO" id="GO:0005886">
    <property type="term" value="C:plasma membrane"/>
    <property type="evidence" value="ECO:0007669"/>
    <property type="project" value="TreeGrafter"/>
</dbReference>
<feature type="domain" description="AsmA" evidence="1">
    <location>
        <begin position="281"/>
        <end position="426"/>
    </location>
</feature>
<keyword evidence="3" id="KW-1185">Reference proteome</keyword>
<dbReference type="AlphaFoldDB" id="A0A0K2G6P0"/>
<name>A0A0K2G6P0_NITMO</name>
<gene>
    <name evidence="2" type="ORF">NITMOv2_0201</name>
</gene>
<dbReference type="STRING" id="42253.NITMOv2_0201"/>
<dbReference type="PATRIC" id="fig|42253.5.peg.196"/>
<dbReference type="Proteomes" id="UP000069205">
    <property type="component" value="Chromosome"/>
</dbReference>
<evidence type="ECO:0000313" key="3">
    <source>
        <dbReference type="Proteomes" id="UP000069205"/>
    </source>
</evidence>
<dbReference type="EMBL" id="CP011801">
    <property type="protein sequence ID" value="ALA56641.1"/>
    <property type="molecule type" value="Genomic_DNA"/>
</dbReference>
<feature type="domain" description="AsmA" evidence="1">
    <location>
        <begin position="4"/>
        <end position="235"/>
    </location>
</feature>
<dbReference type="RefSeq" id="WP_053378101.1">
    <property type="nucleotide sequence ID" value="NZ_CP011801.1"/>
</dbReference>
<proteinExistence type="predicted"/>
<reference evidence="2 3" key="1">
    <citation type="journal article" date="2015" name="Proc. Natl. Acad. Sci. U.S.A.">
        <title>Expanded metabolic versatility of ubiquitous nitrite-oxidizing bacteria from the genus Nitrospira.</title>
        <authorList>
            <person name="Koch H."/>
            <person name="Lucker S."/>
            <person name="Albertsen M."/>
            <person name="Kitzinger K."/>
            <person name="Herbold C."/>
            <person name="Spieck E."/>
            <person name="Nielsen P.H."/>
            <person name="Wagner M."/>
            <person name="Daims H."/>
        </authorList>
    </citation>
    <scope>NUCLEOTIDE SEQUENCE [LARGE SCALE GENOMIC DNA]</scope>
    <source>
        <strain evidence="2 3">NSP M-1</strain>
    </source>
</reference>
<dbReference type="PANTHER" id="PTHR30441">
    <property type="entry name" value="DUF748 DOMAIN-CONTAINING PROTEIN"/>
    <property type="match status" value="1"/>
</dbReference>
<dbReference type="Pfam" id="PF05170">
    <property type="entry name" value="AsmA"/>
    <property type="match status" value="2"/>
</dbReference>
<dbReference type="PANTHER" id="PTHR30441:SF8">
    <property type="entry name" value="DUF748 DOMAIN-CONTAINING PROTEIN"/>
    <property type="match status" value="1"/>
</dbReference>
<evidence type="ECO:0000313" key="2">
    <source>
        <dbReference type="EMBL" id="ALA56641.1"/>
    </source>
</evidence>